<dbReference type="InterPro" id="IPR038680">
    <property type="entry name" value="PAW_sf"/>
</dbReference>
<dbReference type="STRING" id="215637.A0A4P9ZSU0"/>
<dbReference type="InterPro" id="IPR008979">
    <property type="entry name" value="Galactose-bd-like_sf"/>
</dbReference>
<accession>A0A4P9ZSU0</accession>
<dbReference type="Proteomes" id="UP000268162">
    <property type="component" value="Unassembled WGS sequence"/>
</dbReference>
<evidence type="ECO:0000313" key="4">
    <source>
        <dbReference type="Proteomes" id="UP000268162"/>
    </source>
</evidence>
<keyword evidence="4" id="KW-1185">Reference proteome</keyword>
<dbReference type="SUPFAM" id="SSF49785">
    <property type="entry name" value="Galactose-binding domain-like"/>
    <property type="match status" value="1"/>
</dbReference>
<dbReference type="GO" id="GO:0006516">
    <property type="term" value="P:glycoprotein catabolic process"/>
    <property type="evidence" value="ECO:0007669"/>
    <property type="project" value="InterPro"/>
</dbReference>
<evidence type="ECO:0000313" key="3">
    <source>
        <dbReference type="EMBL" id="RKP36646.1"/>
    </source>
</evidence>
<dbReference type="Gene3D" id="3.30.710.10">
    <property type="entry name" value="Potassium Channel Kv1.1, Chain A"/>
    <property type="match status" value="1"/>
</dbReference>
<evidence type="ECO:0000256" key="1">
    <source>
        <dbReference type="SAM" id="MobiDB-lite"/>
    </source>
</evidence>
<reference evidence="4" key="1">
    <citation type="journal article" date="2018" name="Nat. Microbiol.">
        <title>Leveraging single-cell genomics to expand the fungal tree of life.</title>
        <authorList>
            <person name="Ahrendt S.R."/>
            <person name="Quandt C.A."/>
            <person name="Ciobanu D."/>
            <person name="Clum A."/>
            <person name="Salamov A."/>
            <person name="Andreopoulos B."/>
            <person name="Cheng J.F."/>
            <person name="Woyke T."/>
            <person name="Pelin A."/>
            <person name="Henrissat B."/>
            <person name="Reynolds N.K."/>
            <person name="Benny G.L."/>
            <person name="Smith M.E."/>
            <person name="James T.Y."/>
            <person name="Grigoriev I.V."/>
        </authorList>
    </citation>
    <scope>NUCLEOTIDE SEQUENCE [LARGE SCALE GENOMIC DNA]</scope>
    <source>
        <strain evidence="4">RSA 468</strain>
    </source>
</reference>
<sequence>MRNPFSKASRMAPIPNDSQHAFIPLSQEQRAQLNRDTSQAKAEHERIQAQPVQGYFNAWVPLHTRASPAHSNELAAATSPGGASHTVGYNPSDDAFYENGRSIPLVQGWRQGCFRQRGLRRKIEYDNHVVYIARDPQQNFNEPSEMEWRLNFRPGGYYVTGLKATLASTIFTDLATLQWFIRPLASSHWQRIPIELTVGETNNQPLDLGPYLAEMDYGFVLKVRLQTGDQSGSSWQKTQLFRQAEDSGCSDLAEVQNLGFELVSELRPDIVRHYKEPPSTYLNSVGHDDAIVVQINNHNTISVQPLSQEDLRFFSELLADRLKTTSSEGSKVLSLDGLCLDPQAVASLFDFMENRGQDVDRTKTTDWGHAEWEALLTCAASCQVPALVELCEVELRRFVQSQNLEEITNAARAAHAQQLLWYCQLYDTYQEVDKQEEEVRRQAAEGRLHPTYGVPREYLRDTHSATATDPADDLPGHTMRGPATMNR</sequence>
<dbReference type="InterPro" id="IPR011333">
    <property type="entry name" value="SKP1/BTB/POZ_sf"/>
</dbReference>
<protein>
    <recommendedName>
        <fullName evidence="2">PAW domain-containing protein</fullName>
    </recommendedName>
</protein>
<name>A0A4P9ZSU0_9FUNG</name>
<dbReference type="InterPro" id="IPR006588">
    <property type="entry name" value="Peptide_N_glycanase_PAW_dom"/>
</dbReference>
<dbReference type="EMBL" id="ML002618">
    <property type="protein sequence ID" value="RKP36646.1"/>
    <property type="molecule type" value="Genomic_DNA"/>
</dbReference>
<feature type="domain" description="PAW" evidence="2">
    <location>
        <begin position="86"/>
        <end position="247"/>
    </location>
</feature>
<organism evidence="3 4">
    <name type="scientific">Dimargaris cristalligena</name>
    <dbReference type="NCBI Taxonomy" id="215637"/>
    <lineage>
        <taxon>Eukaryota</taxon>
        <taxon>Fungi</taxon>
        <taxon>Fungi incertae sedis</taxon>
        <taxon>Zoopagomycota</taxon>
        <taxon>Kickxellomycotina</taxon>
        <taxon>Dimargaritomycetes</taxon>
        <taxon>Dimargaritales</taxon>
        <taxon>Dimargaritaceae</taxon>
        <taxon>Dimargaris</taxon>
    </lineage>
</organism>
<dbReference type="AlphaFoldDB" id="A0A4P9ZSU0"/>
<dbReference type="Gene3D" id="2.60.120.1020">
    <property type="entry name" value="Peptide N glycanase, PAW domain"/>
    <property type="match status" value="1"/>
</dbReference>
<dbReference type="GO" id="GO:0005737">
    <property type="term" value="C:cytoplasm"/>
    <property type="evidence" value="ECO:0007669"/>
    <property type="project" value="InterPro"/>
</dbReference>
<evidence type="ECO:0000259" key="2">
    <source>
        <dbReference type="Pfam" id="PF04721"/>
    </source>
</evidence>
<proteinExistence type="predicted"/>
<dbReference type="Pfam" id="PF04721">
    <property type="entry name" value="PAW"/>
    <property type="match status" value="1"/>
</dbReference>
<gene>
    <name evidence="3" type="ORF">BJ085DRAFT_36157</name>
</gene>
<feature type="region of interest" description="Disordered" evidence="1">
    <location>
        <begin position="465"/>
        <end position="487"/>
    </location>
</feature>